<dbReference type="Pfam" id="PF03781">
    <property type="entry name" value="FGE-sulfatase"/>
    <property type="match status" value="1"/>
</dbReference>
<dbReference type="EMBL" id="CP003345">
    <property type="protein sequence ID" value="AFM03833.1"/>
    <property type="molecule type" value="Genomic_DNA"/>
</dbReference>
<evidence type="ECO:0000259" key="4">
    <source>
        <dbReference type="Pfam" id="PF03781"/>
    </source>
</evidence>
<dbReference type="STRING" id="880071.Fleli_1405"/>
<dbReference type="InterPro" id="IPR024775">
    <property type="entry name" value="DinB-like"/>
</dbReference>
<keyword evidence="1" id="KW-0560">Oxidoreductase</keyword>
<dbReference type="GO" id="GO:0052699">
    <property type="term" value="P:ergothioneine biosynthetic process"/>
    <property type="evidence" value="ECO:0007669"/>
    <property type="project" value="InterPro"/>
</dbReference>
<dbReference type="Pfam" id="PF12867">
    <property type="entry name" value="DinB_2"/>
    <property type="match status" value="1"/>
</dbReference>
<evidence type="ECO:0000259" key="5">
    <source>
        <dbReference type="Pfam" id="PF12867"/>
    </source>
</evidence>
<dbReference type="Proteomes" id="UP000006054">
    <property type="component" value="Chromosome"/>
</dbReference>
<evidence type="ECO:0000256" key="2">
    <source>
        <dbReference type="ARBA" id="ARBA00023004"/>
    </source>
</evidence>
<dbReference type="PANTHER" id="PTHR23150:SF36">
    <property type="entry name" value="HERCYNINE OXYGENASE"/>
    <property type="match status" value="1"/>
</dbReference>
<evidence type="ECO:0000256" key="1">
    <source>
        <dbReference type="ARBA" id="ARBA00023002"/>
    </source>
</evidence>
<dbReference type="SUPFAM" id="SSF56436">
    <property type="entry name" value="C-type lectin-like"/>
    <property type="match status" value="1"/>
</dbReference>
<organism evidence="6 7">
    <name type="scientific">Bernardetia litoralis (strain ATCC 23117 / DSM 6794 / NBRC 15988 / NCIMB 1366 / Fx l1 / Sio-4)</name>
    <name type="common">Flexibacter litoralis</name>
    <dbReference type="NCBI Taxonomy" id="880071"/>
    <lineage>
        <taxon>Bacteria</taxon>
        <taxon>Pseudomonadati</taxon>
        <taxon>Bacteroidota</taxon>
        <taxon>Cytophagia</taxon>
        <taxon>Cytophagales</taxon>
        <taxon>Bernardetiaceae</taxon>
        <taxon>Bernardetia</taxon>
    </lineage>
</organism>
<evidence type="ECO:0000313" key="6">
    <source>
        <dbReference type="EMBL" id="AFM03833.1"/>
    </source>
</evidence>
<keyword evidence="7" id="KW-1185">Reference proteome</keyword>
<gene>
    <name evidence="6" type="ordered locus">Fleli_1405</name>
</gene>
<comment type="pathway">
    <text evidence="3">Amino-acid biosynthesis; ergothioneine biosynthesis.</text>
</comment>
<dbReference type="PANTHER" id="PTHR23150">
    <property type="entry name" value="SULFATASE MODIFYING FACTOR 1, 2"/>
    <property type="match status" value="1"/>
</dbReference>
<dbReference type="InterPro" id="IPR051043">
    <property type="entry name" value="Sulfatase_Mod_Factor_Kinase"/>
</dbReference>
<dbReference type="AlphaFoldDB" id="I4AIP8"/>
<dbReference type="NCBIfam" id="TIGR03440">
    <property type="entry name" value="egtB_TIGR03440"/>
    <property type="match status" value="1"/>
</dbReference>
<keyword evidence="2" id="KW-0408">Iron</keyword>
<dbReference type="InterPro" id="IPR016187">
    <property type="entry name" value="CTDL_fold"/>
</dbReference>
<dbReference type="InterPro" id="IPR034660">
    <property type="entry name" value="DinB/YfiT-like"/>
</dbReference>
<evidence type="ECO:0000256" key="3">
    <source>
        <dbReference type="ARBA" id="ARBA00037882"/>
    </source>
</evidence>
<protein>
    <submittedName>
        <fullName evidence="6">TIGR03440 family protein</fullName>
    </submittedName>
</protein>
<dbReference type="InterPro" id="IPR017806">
    <property type="entry name" value="EgtB"/>
</dbReference>
<dbReference type="KEGG" id="fli:Fleli_1405"/>
<dbReference type="HOGENOM" id="CLU_012431_9_0_10"/>
<dbReference type="PATRIC" id="fig|880071.3.peg.1381"/>
<dbReference type="InterPro" id="IPR042095">
    <property type="entry name" value="SUMF_sf"/>
</dbReference>
<dbReference type="InterPro" id="IPR005532">
    <property type="entry name" value="SUMF_dom"/>
</dbReference>
<proteinExistence type="predicted"/>
<name>I4AIP8_BERLS</name>
<sequence>MNCCLNLLDLENNKNIITTQNKTHQKIVIFQRIKAKKLSIMQTTKQNSTIASAVVGVPTNDISTFYKNLHSKFNQTRQRTLSLCQDLQPEDFVVQPMADVSPTKWHLAHTTWFFETFLLVPYLKNYKVFQEEYNYLFNSYYETVGKRVLRTDRGNLTRPTTEEIYEYRKYVDNSLSLFFEELIKNNEKNNFDSETEAEIKKRLFIGLNHEEQHQELLVTDIKYVLGNNPLFPAVKMPIEDFTIFKSKKEVENIEDKKEDFIKIKEGIYQIGFQSEDKEEFYFDNEKGVHRIFVEEFEISKNLVTNREYLEFIEAGGYQNFNFWLAEGWDFVNKNKLKAPLYWFEANENWFYYDFNQKENGLQKLDLDAPLCHVSFYEAEAYSQFRNMRLPTEHEWEIANEFFEWGKRWEWTRSAYQPYPNFEKDEGALGEYNGKFMINQLVLRGSSEATAPNHSRYSYRNFFHADKRWQYTGIRLVK</sequence>
<accession>I4AIP8</accession>
<feature type="domain" description="Sulfatase-modifying factor enzyme-like" evidence="4">
    <location>
        <begin position="258"/>
        <end position="399"/>
    </location>
</feature>
<dbReference type="Gene3D" id="3.90.1580.10">
    <property type="entry name" value="paralog of FGE (formylglycine-generating enzyme)"/>
    <property type="match status" value="2"/>
</dbReference>
<dbReference type="SUPFAM" id="SSF109854">
    <property type="entry name" value="DinB/YfiT-like putative metalloenzymes"/>
    <property type="match status" value="1"/>
</dbReference>
<feature type="domain" description="DinB-like" evidence="5">
    <location>
        <begin position="73"/>
        <end position="216"/>
    </location>
</feature>
<reference evidence="7" key="1">
    <citation type="submission" date="2012-06" db="EMBL/GenBank/DDBJ databases">
        <title>The complete genome of Flexibacter litoralis DSM 6794.</title>
        <authorList>
            <person name="Lucas S."/>
            <person name="Copeland A."/>
            <person name="Lapidus A."/>
            <person name="Glavina del Rio T."/>
            <person name="Dalin E."/>
            <person name="Tice H."/>
            <person name="Bruce D."/>
            <person name="Goodwin L."/>
            <person name="Pitluck S."/>
            <person name="Peters L."/>
            <person name="Ovchinnikova G."/>
            <person name="Lu M."/>
            <person name="Kyrpides N."/>
            <person name="Mavromatis K."/>
            <person name="Ivanova N."/>
            <person name="Brettin T."/>
            <person name="Detter J.C."/>
            <person name="Han C."/>
            <person name="Larimer F."/>
            <person name="Land M."/>
            <person name="Hauser L."/>
            <person name="Markowitz V."/>
            <person name="Cheng J.-F."/>
            <person name="Hugenholtz P."/>
            <person name="Woyke T."/>
            <person name="Wu D."/>
            <person name="Spring S."/>
            <person name="Lang E."/>
            <person name="Kopitz M."/>
            <person name="Brambilla E."/>
            <person name="Klenk H.-P."/>
            <person name="Eisen J.A."/>
        </authorList>
    </citation>
    <scope>NUCLEOTIDE SEQUENCE [LARGE SCALE GENOMIC DNA]</scope>
    <source>
        <strain evidence="7">ATCC 23117 / DSM 6794 / NBRC 15988 / NCIMB 1366 / Sio-4</strain>
    </source>
</reference>
<evidence type="ECO:0000313" key="7">
    <source>
        <dbReference type="Proteomes" id="UP000006054"/>
    </source>
</evidence>
<dbReference type="eggNOG" id="COG1262">
    <property type="taxonomic scope" value="Bacteria"/>
</dbReference>